<dbReference type="Pfam" id="PF01420">
    <property type="entry name" value="Methylase_S"/>
    <property type="match status" value="2"/>
</dbReference>
<dbReference type="SUPFAM" id="SSF53335">
    <property type="entry name" value="S-adenosyl-L-methionine-dependent methyltransferases"/>
    <property type="match status" value="1"/>
</dbReference>
<keyword evidence="3" id="KW-0680">Restriction system</keyword>
<sequence length="1163" mass="132835">MSFKLSHQEIISLLSTLKFTLIQPNIFSKTYPTNYQIIVNFTSENIRYEDVSLPSEKRIHLGDKTTSNFASSENFVVLECVDRLLEKGYEPKNIHLEHKWGLGRQHKGKLDILVMECDGVTPYLMIECKTWAEEYEKEKARMVKNGGQLFTYFKQDQRAKFLCLYTSKLSSTNGVEFQNLIVDTHSLQDVLGDVKEIYERWNKQFLKSGLLEGTIKPYLTEFRPLAKQDLKDLSDEDSGIIFYQFLEILRHNVISDKANAFNKIFNLFLCKLYDEEYNVNDNLDFQWLQNDSTEGLLGRLNTLYKRGMKTFLDKEITDYSEEEIDGLEDNKELREKFQHLRLYKNQEFAFIEVFNEESFNENAKVVREIVELLQGYKIRYSSKQQFLGNFFERLLNTGFKQESGQFFTPIPLVRFILNSLPIKEIIDYKLKKEPSNFLPYVIDFACGSGHFLTEAMDVIQHEVDKIPSSNLGSSQKATLGSYQNAKYSWAKEYVYGIEKDYRLVKTTKLSCFLNGDGLANIIHASGIAPFNSKHYKDKLEKPNQFDLLIANPPYSVKGFLKTAQESLNDFELLKAGKITDKSGAIELVFIERMTQLIKPEGYSAIIMPSSFLTNDDEATQFTRNILFNHFEIKAVTKLGSGAFMKTGTNTVILFLKKYKKALKYAITKDKYLELVRDKEVLVVESGDKSAEKSFLGYEFSEAKNAKEPIRIWEGLMTKLEDVEGHYPEKSEQVDKVSYYIWQWMVGNKLEIPESLRPHSYYMQLADGFDFEKENFSNALSFKKKITITSKYPLVKLGDMITLESGSRPQGGIDVSLKDGALSIGGTQINLEGSIDSINAPLVPYDFYKKAKNGKVILNDILMCKDGALTGKVGLIRFLDNIPAMVNEHVFIIRGMKGSIIQQYLFYILFQEVFYKIIQDKSQKSAQPGLNIPSLQSVQIPLPSLAEQEAIVARIQEQEAIIDQAKQTIEQAKAVMKSVDFSKYPKVKLGEIILEDDIVVGGDIHKVPYSKIKTEQYSIPIYTNSSTSQPYGYTNIAKVTEEALSISARGTIGFIGHIKEPFYPAVRLIVLVPRKENILYFKYVLENTLQFHNTGSVIGQLTKPNLTITKIPLPSLAEQEVIVAKIQKQEAIIDQAKQTIDQAKTTQKEIMQEVFSIEEASSAT</sequence>
<dbReference type="InterPro" id="IPR044946">
    <property type="entry name" value="Restrct_endonuc_typeI_TRD_sf"/>
</dbReference>
<dbReference type="GO" id="GO:0032259">
    <property type="term" value="P:methylation"/>
    <property type="evidence" value="ECO:0007669"/>
    <property type="project" value="UniProtKB-KW"/>
</dbReference>
<feature type="domain" description="Type I restriction modification DNA specificity" evidence="6">
    <location>
        <begin position="1005"/>
        <end position="1141"/>
    </location>
</feature>
<evidence type="ECO:0000256" key="1">
    <source>
        <dbReference type="ARBA" id="ARBA00006594"/>
    </source>
</evidence>
<dbReference type="InterPro" id="IPR002052">
    <property type="entry name" value="DNA_methylase_N6_adenine_CS"/>
</dbReference>
<comment type="caution">
    <text evidence="8">The sequence shown here is derived from an EMBL/GenBank/DDBJ whole genome shotgun (WGS) entry which is preliminary data.</text>
</comment>
<dbReference type="CDD" id="cd16961">
    <property type="entry name" value="RMtype1_S_TRD-CR_like"/>
    <property type="match status" value="1"/>
</dbReference>
<comment type="similarity">
    <text evidence="1">Belongs to the N(4)/N(6)-methyltransferase family.</text>
</comment>
<name>A0A968GD44_9SPIO</name>
<dbReference type="RefSeq" id="WP_167700827.1">
    <property type="nucleotide sequence ID" value="NZ_CP118174.1"/>
</dbReference>
<dbReference type="Proteomes" id="UP000711995">
    <property type="component" value="Unassembled WGS sequence"/>
</dbReference>
<dbReference type="InterPro" id="IPR052916">
    <property type="entry name" value="Type-I_RE_MTase_Subunit"/>
</dbReference>
<dbReference type="GO" id="GO:0009307">
    <property type="term" value="P:DNA restriction-modification system"/>
    <property type="evidence" value="ECO:0007669"/>
    <property type="project" value="UniProtKB-KW"/>
</dbReference>
<dbReference type="AlphaFoldDB" id="A0A968GD44"/>
<dbReference type="Gene3D" id="3.40.50.150">
    <property type="entry name" value="Vaccinia Virus protein VP39"/>
    <property type="match status" value="1"/>
</dbReference>
<dbReference type="GO" id="GO:0003677">
    <property type="term" value="F:DNA binding"/>
    <property type="evidence" value="ECO:0007669"/>
    <property type="project" value="UniProtKB-KW"/>
</dbReference>
<evidence type="ECO:0000313" key="8">
    <source>
        <dbReference type="EMBL" id="NIZ41261.1"/>
    </source>
</evidence>
<feature type="domain" description="DNA methylase adenine-specific" evidence="7">
    <location>
        <begin position="384"/>
        <end position="686"/>
    </location>
</feature>
<evidence type="ECO:0000256" key="2">
    <source>
        <dbReference type="ARBA" id="ARBA00010923"/>
    </source>
</evidence>
<evidence type="ECO:0000256" key="4">
    <source>
        <dbReference type="ARBA" id="ARBA00023125"/>
    </source>
</evidence>
<dbReference type="InterPro" id="IPR029063">
    <property type="entry name" value="SAM-dependent_MTases_sf"/>
</dbReference>
<evidence type="ECO:0000259" key="7">
    <source>
        <dbReference type="Pfam" id="PF02384"/>
    </source>
</evidence>
<keyword evidence="8" id="KW-0808">Transferase</keyword>
<dbReference type="InterPro" id="IPR003356">
    <property type="entry name" value="DNA_methylase_A-5"/>
</dbReference>
<dbReference type="GO" id="GO:0008170">
    <property type="term" value="F:N-methyltransferase activity"/>
    <property type="evidence" value="ECO:0007669"/>
    <property type="project" value="InterPro"/>
</dbReference>
<proteinExistence type="inferred from homology"/>
<dbReference type="SUPFAM" id="SSF116734">
    <property type="entry name" value="DNA methylase specificity domain"/>
    <property type="match status" value="2"/>
</dbReference>
<keyword evidence="9" id="KW-1185">Reference proteome</keyword>
<dbReference type="Pfam" id="PF02384">
    <property type="entry name" value="N6_Mtase"/>
    <property type="match status" value="1"/>
</dbReference>
<feature type="coiled-coil region" evidence="5">
    <location>
        <begin position="1125"/>
        <end position="1152"/>
    </location>
</feature>
<dbReference type="InterPro" id="IPR000055">
    <property type="entry name" value="Restrct_endonuc_typeI_TRD"/>
</dbReference>
<evidence type="ECO:0000259" key="6">
    <source>
        <dbReference type="Pfam" id="PF01420"/>
    </source>
</evidence>
<evidence type="ECO:0000313" key="9">
    <source>
        <dbReference type="Proteomes" id="UP000711995"/>
    </source>
</evidence>
<dbReference type="PROSITE" id="PS00092">
    <property type="entry name" value="N6_MTASE"/>
    <property type="match status" value="1"/>
</dbReference>
<dbReference type="PANTHER" id="PTHR42998">
    <property type="entry name" value="TYPE I RESTRICTION ENZYME HINDVIIP M PROTEIN-RELATED"/>
    <property type="match status" value="1"/>
</dbReference>
<dbReference type="EMBL" id="JAATLJ010000001">
    <property type="protein sequence ID" value="NIZ41261.1"/>
    <property type="molecule type" value="Genomic_DNA"/>
</dbReference>
<gene>
    <name evidence="8" type="ORF">HCT14_07065</name>
</gene>
<dbReference type="PANTHER" id="PTHR42998:SF1">
    <property type="entry name" value="TYPE I RESTRICTION ENZYME HINDI METHYLASE SUBUNIT"/>
    <property type="match status" value="1"/>
</dbReference>
<organism evidence="8 9">
    <name type="scientific">Entomospira entomophila</name>
    <dbReference type="NCBI Taxonomy" id="2719988"/>
    <lineage>
        <taxon>Bacteria</taxon>
        <taxon>Pseudomonadati</taxon>
        <taxon>Spirochaetota</taxon>
        <taxon>Spirochaetia</taxon>
        <taxon>Spirochaetales</taxon>
        <taxon>Spirochaetaceae</taxon>
        <taxon>Entomospira</taxon>
    </lineage>
</organism>
<comment type="similarity">
    <text evidence="2">Belongs to the type-I restriction system S methylase family.</text>
</comment>
<keyword evidence="4" id="KW-0238">DNA-binding</keyword>
<dbReference type="Gene3D" id="3.90.220.20">
    <property type="entry name" value="DNA methylase specificity domains"/>
    <property type="match status" value="2"/>
</dbReference>
<protein>
    <submittedName>
        <fullName evidence="8">N-6 DNA methylase</fullName>
    </submittedName>
</protein>
<keyword evidence="5" id="KW-0175">Coiled coil</keyword>
<feature type="domain" description="Type I restriction modification DNA specificity" evidence="6">
    <location>
        <begin position="794"/>
        <end position="970"/>
    </location>
</feature>
<evidence type="ECO:0000256" key="3">
    <source>
        <dbReference type="ARBA" id="ARBA00022747"/>
    </source>
</evidence>
<reference evidence="8 9" key="1">
    <citation type="submission" date="2020-03" db="EMBL/GenBank/DDBJ databases">
        <title>Spirochaetal bacteria isolated from arthropods constitute a novel genus Entomospira genus novum within the order Spirochaetales.</title>
        <authorList>
            <person name="Grana-Miraglia L."/>
            <person name="Sikutova S."/>
            <person name="Fingerle V."/>
            <person name="Sing A."/>
            <person name="Castillo-Ramirez S."/>
            <person name="Margos G."/>
            <person name="Rudolf I."/>
        </authorList>
    </citation>
    <scope>NUCLEOTIDE SEQUENCE [LARGE SCALE GENOMIC DNA]</scope>
    <source>
        <strain evidence="8 9">BR193</strain>
    </source>
</reference>
<evidence type="ECO:0000256" key="5">
    <source>
        <dbReference type="SAM" id="Coils"/>
    </source>
</evidence>
<accession>A0A968GD44</accession>
<dbReference type="PRINTS" id="PR00507">
    <property type="entry name" value="N12N6MTFRASE"/>
</dbReference>
<keyword evidence="8" id="KW-0489">Methyltransferase</keyword>